<dbReference type="InterPro" id="IPR011011">
    <property type="entry name" value="Znf_FYVE_PHD"/>
</dbReference>
<dbReference type="EMBL" id="HBFM01030493">
    <property type="protein sequence ID" value="CAD8788977.1"/>
    <property type="molecule type" value="Transcribed_RNA"/>
</dbReference>
<dbReference type="AlphaFoldDB" id="A0A7S0VK33"/>
<evidence type="ECO:0000256" key="10">
    <source>
        <dbReference type="ARBA" id="ARBA00023163"/>
    </source>
</evidence>
<dbReference type="InterPro" id="IPR013083">
    <property type="entry name" value="Znf_RING/FYVE/PHD"/>
</dbReference>
<dbReference type="GO" id="GO:0003713">
    <property type="term" value="F:transcription coactivator activity"/>
    <property type="evidence" value="ECO:0007669"/>
    <property type="project" value="TreeGrafter"/>
</dbReference>
<dbReference type="SUPFAM" id="SSF57903">
    <property type="entry name" value="FYVE/PHD zinc finger"/>
    <property type="match status" value="1"/>
</dbReference>
<dbReference type="InterPro" id="IPR019787">
    <property type="entry name" value="Znf_PHD-finger"/>
</dbReference>
<gene>
    <name evidence="15" type="ORF">PPAR00522_LOCUS19886</name>
</gene>
<evidence type="ECO:0000256" key="2">
    <source>
        <dbReference type="ARBA" id="ARBA00004123"/>
    </source>
</evidence>
<keyword evidence="8" id="KW-0156">Chromatin regulator</keyword>
<dbReference type="InterPro" id="IPR013178">
    <property type="entry name" value="Histone_AcTrfase_Rtt109/CBP"/>
</dbReference>
<evidence type="ECO:0000256" key="12">
    <source>
        <dbReference type="ARBA" id="ARBA00048017"/>
    </source>
</evidence>
<dbReference type="PROSITE" id="PS01359">
    <property type="entry name" value="ZF_PHD_1"/>
    <property type="match status" value="1"/>
</dbReference>
<dbReference type="GO" id="GO:0031490">
    <property type="term" value="F:chromatin DNA binding"/>
    <property type="evidence" value="ECO:0007669"/>
    <property type="project" value="TreeGrafter"/>
</dbReference>
<evidence type="ECO:0000256" key="4">
    <source>
        <dbReference type="ARBA" id="ARBA00022679"/>
    </source>
</evidence>
<feature type="region of interest" description="Disordered" evidence="13">
    <location>
        <begin position="170"/>
        <end position="224"/>
    </location>
</feature>
<evidence type="ECO:0000256" key="7">
    <source>
        <dbReference type="ARBA" id="ARBA00022833"/>
    </source>
</evidence>
<accession>A0A7S0VK33</accession>
<dbReference type="PANTHER" id="PTHR13808">
    <property type="entry name" value="CBP/P300-RELATED"/>
    <property type="match status" value="1"/>
</dbReference>
<dbReference type="GO" id="GO:0005634">
    <property type="term" value="C:nucleus"/>
    <property type="evidence" value="ECO:0007669"/>
    <property type="project" value="UniProtKB-SubCell"/>
</dbReference>
<evidence type="ECO:0000256" key="1">
    <source>
        <dbReference type="ARBA" id="ARBA00002581"/>
    </source>
</evidence>
<feature type="compositionally biased region" description="Low complexity" evidence="13">
    <location>
        <begin position="194"/>
        <end position="224"/>
    </location>
</feature>
<dbReference type="Gene3D" id="3.30.40.10">
    <property type="entry name" value="Zinc/RING finger domain, C3HC4 (zinc finger)"/>
    <property type="match status" value="1"/>
</dbReference>
<keyword evidence="4" id="KW-0808">Transferase</keyword>
<comment type="subcellular location">
    <subcellularLocation>
        <location evidence="2">Nucleus</location>
    </subcellularLocation>
</comment>
<evidence type="ECO:0000256" key="5">
    <source>
        <dbReference type="ARBA" id="ARBA00022723"/>
    </source>
</evidence>
<dbReference type="InterPro" id="IPR019786">
    <property type="entry name" value="Zinc_finger_PHD-type_CS"/>
</dbReference>
<reference evidence="15" key="1">
    <citation type="submission" date="2021-01" db="EMBL/GenBank/DDBJ databases">
        <authorList>
            <person name="Corre E."/>
            <person name="Pelletier E."/>
            <person name="Niang G."/>
            <person name="Scheremetjew M."/>
            <person name="Finn R."/>
            <person name="Kale V."/>
            <person name="Holt S."/>
            <person name="Cochrane G."/>
            <person name="Meng A."/>
            <person name="Brown T."/>
            <person name="Cohen L."/>
        </authorList>
    </citation>
    <scope>NUCLEOTIDE SEQUENCE</scope>
    <source>
        <strain evidence="15">SAG 63-3</strain>
    </source>
</reference>
<keyword evidence="6" id="KW-0863">Zinc-finger</keyword>
<keyword evidence="7" id="KW-0862">Zinc</keyword>
<evidence type="ECO:0000256" key="8">
    <source>
        <dbReference type="ARBA" id="ARBA00022853"/>
    </source>
</evidence>
<keyword evidence="10" id="KW-0804">Transcription</keyword>
<comment type="function">
    <text evidence="1">Acetyltransferase enzyme. Acetylates histones, giving a specific tag for transcriptional activation.</text>
</comment>
<dbReference type="Pfam" id="PF00628">
    <property type="entry name" value="PHD"/>
    <property type="match status" value="1"/>
</dbReference>
<evidence type="ECO:0000256" key="13">
    <source>
        <dbReference type="SAM" id="MobiDB-lite"/>
    </source>
</evidence>
<evidence type="ECO:0000256" key="11">
    <source>
        <dbReference type="ARBA" id="ARBA00023242"/>
    </source>
</evidence>
<evidence type="ECO:0000256" key="6">
    <source>
        <dbReference type="ARBA" id="ARBA00022771"/>
    </source>
</evidence>
<dbReference type="GO" id="GO:0008270">
    <property type="term" value="F:zinc ion binding"/>
    <property type="evidence" value="ECO:0007669"/>
    <property type="project" value="UniProtKB-KW"/>
</dbReference>
<organism evidence="15">
    <name type="scientific">Polytomella parva</name>
    <dbReference type="NCBI Taxonomy" id="51329"/>
    <lineage>
        <taxon>Eukaryota</taxon>
        <taxon>Viridiplantae</taxon>
        <taxon>Chlorophyta</taxon>
        <taxon>core chlorophytes</taxon>
        <taxon>Chlorophyceae</taxon>
        <taxon>CS clade</taxon>
        <taxon>Chlamydomonadales</taxon>
        <taxon>Chlamydomonadaceae</taxon>
        <taxon>Polytomella</taxon>
    </lineage>
</organism>
<evidence type="ECO:0000259" key="14">
    <source>
        <dbReference type="Pfam" id="PF00628"/>
    </source>
</evidence>
<dbReference type="GO" id="GO:0000123">
    <property type="term" value="C:histone acetyltransferase complex"/>
    <property type="evidence" value="ECO:0007669"/>
    <property type="project" value="TreeGrafter"/>
</dbReference>
<comment type="catalytic activity">
    <reaction evidence="12">
        <text>L-lysyl-[protein] + acetyl-CoA = N(6)-acetyl-L-lysyl-[protein] + CoA + H(+)</text>
        <dbReference type="Rhea" id="RHEA:45948"/>
        <dbReference type="Rhea" id="RHEA-COMP:9752"/>
        <dbReference type="Rhea" id="RHEA-COMP:10731"/>
        <dbReference type="ChEBI" id="CHEBI:15378"/>
        <dbReference type="ChEBI" id="CHEBI:29969"/>
        <dbReference type="ChEBI" id="CHEBI:57287"/>
        <dbReference type="ChEBI" id="CHEBI:57288"/>
        <dbReference type="ChEBI" id="CHEBI:61930"/>
        <dbReference type="EC" id="2.3.1.48"/>
    </reaction>
</comment>
<feature type="domain" description="PHD-type" evidence="14">
    <location>
        <begin position="51"/>
        <end position="87"/>
    </location>
</feature>
<name>A0A7S0VK33_9CHLO</name>
<sequence>MVCPAITAAATVGYWCHPCYQEIKTDRITLTDGSQIRKTDLIKRKNDDVVEEGWVQCDACNAWVHMICGLFNKGRNARGVAYLCPECLLEGMKKGVRRKIETRPQAMLEAKDLAGSRLSEYISARVAKELNRELAARRAAAASKARQQVLQQHECAGDGLGRSSCGGGGDGKGGGGGDGRGCSLSESSGGGGNSSTDSTSSTTTTTTLIPTLTTSSTTTTTTTI</sequence>
<evidence type="ECO:0000256" key="9">
    <source>
        <dbReference type="ARBA" id="ARBA00023015"/>
    </source>
</evidence>
<evidence type="ECO:0000256" key="3">
    <source>
        <dbReference type="ARBA" id="ARBA00013184"/>
    </source>
</evidence>
<keyword evidence="9" id="KW-0805">Transcription regulation</keyword>
<keyword evidence="5" id="KW-0479">Metal-binding</keyword>
<feature type="compositionally biased region" description="Gly residues" evidence="13">
    <location>
        <begin position="170"/>
        <end position="180"/>
    </location>
</feature>
<protein>
    <recommendedName>
        <fullName evidence="3">histone acetyltransferase</fullName>
        <ecNumber evidence="3">2.3.1.48</ecNumber>
    </recommendedName>
</protein>
<dbReference type="GO" id="GO:0004402">
    <property type="term" value="F:histone acetyltransferase activity"/>
    <property type="evidence" value="ECO:0007669"/>
    <property type="project" value="InterPro"/>
</dbReference>
<dbReference type="EC" id="2.3.1.48" evidence="3"/>
<evidence type="ECO:0000313" key="15">
    <source>
        <dbReference type="EMBL" id="CAD8788977.1"/>
    </source>
</evidence>
<keyword evidence="11" id="KW-0539">Nucleus</keyword>
<proteinExistence type="predicted"/>
<dbReference type="GO" id="GO:0005667">
    <property type="term" value="C:transcription regulator complex"/>
    <property type="evidence" value="ECO:0007669"/>
    <property type="project" value="TreeGrafter"/>
</dbReference>
<dbReference type="PANTHER" id="PTHR13808:SF1">
    <property type="entry name" value="HISTONE ACETYLTRANSFERASE"/>
    <property type="match status" value="1"/>
</dbReference>
<dbReference type="GO" id="GO:0045944">
    <property type="term" value="P:positive regulation of transcription by RNA polymerase II"/>
    <property type="evidence" value="ECO:0007669"/>
    <property type="project" value="TreeGrafter"/>
</dbReference>